<dbReference type="CDD" id="cd03801">
    <property type="entry name" value="GT4_PimA-like"/>
    <property type="match status" value="1"/>
</dbReference>
<dbReference type="Proteomes" id="UP000177208">
    <property type="component" value="Unassembled WGS sequence"/>
</dbReference>
<reference evidence="2 3" key="1">
    <citation type="journal article" date="2016" name="Nat. Commun.">
        <title>Thousands of microbial genomes shed light on interconnected biogeochemical processes in an aquifer system.</title>
        <authorList>
            <person name="Anantharaman K."/>
            <person name="Brown C.T."/>
            <person name="Hug L.A."/>
            <person name="Sharon I."/>
            <person name="Castelle C.J."/>
            <person name="Probst A.J."/>
            <person name="Thomas B.C."/>
            <person name="Singh A."/>
            <person name="Wilkins M.J."/>
            <person name="Karaoz U."/>
            <person name="Brodie E.L."/>
            <person name="Williams K.H."/>
            <person name="Hubbard S.S."/>
            <person name="Banfield J.F."/>
        </authorList>
    </citation>
    <scope>NUCLEOTIDE SEQUENCE [LARGE SCALE GENOMIC DNA]</scope>
</reference>
<dbReference type="InterPro" id="IPR028098">
    <property type="entry name" value="Glyco_trans_4-like_N"/>
</dbReference>
<dbReference type="Pfam" id="PF13439">
    <property type="entry name" value="Glyco_transf_4"/>
    <property type="match status" value="1"/>
</dbReference>
<feature type="non-terminal residue" evidence="2">
    <location>
        <position position="1"/>
    </location>
</feature>
<dbReference type="SUPFAM" id="SSF53756">
    <property type="entry name" value="UDP-Glycosyltransferase/glycogen phosphorylase"/>
    <property type="match status" value="1"/>
</dbReference>
<dbReference type="Gene3D" id="3.40.50.2000">
    <property type="entry name" value="Glycogen Phosphorylase B"/>
    <property type="match status" value="2"/>
</dbReference>
<gene>
    <name evidence="2" type="ORF">A2774_03330</name>
</gene>
<feature type="domain" description="Glycosyltransferase subfamily 4-like N-terminal" evidence="1">
    <location>
        <begin position="3"/>
        <end position="149"/>
    </location>
</feature>
<evidence type="ECO:0000259" key="1">
    <source>
        <dbReference type="Pfam" id="PF13439"/>
    </source>
</evidence>
<dbReference type="InterPro" id="IPR050194">
    <property type="entry name" value="Glycosyltransferase_grp1"/>
</dbReference>
<evidence type="ECO:0000313" key="3">
    <source>
        <dbReference type="Proteomes" id="UP000177208"/>
    </source>
</evidence>
<comment type="caution">
    <text evidence="2">The sequence shown here is derived from an EMBL/GenBank/DDBJ whole genome shotgun (WGS) entry which is preliminary data.</text>
</comment>
<dbReference type="GO" id="GO:0016757">
    <property type="term" value="F:glycosyltransferase activity"/>
    <property type="evidence" value="ECO:0007669"/>
    <property type="project" value="TreeGrafter"/>
</dbReference>
<dbReference type="AlphaFoldDB" id="A0A1F7G8S8"/>
<evidence type="ECO:0000313" key="2">
    <source>
        <dbReference type="EMBL" id="OGK15338.1"/>
    </source>
</evidence>
<dbReference type="EMBL" id="MFZG01000038">
    <property type="protein sequence ID" value="OGK15338.1"/>
    <property type="molecule type" value="Genomic_DNA"/>
</dbReference>
<protein>
    <recommendedName>
        <fullName evidence="1">Glycosyltransferase subfamily 4-like N-terminal domain-containing protein</fullName>
    </recommendedName>
</protein>
<dbReference type="PANTHER" id="PTHR45947:SF11">
    <property type="entry name" value="SLR1508 PROTEIN"/>
    <property type="match status" value="1"/>
</dbReference>
<name>A0A1F7G8S8_9BACT</name>
<accession>A0A1F7G8S8</accession>
<organism evidence="2 3">
    <name type="scientific">Candidatus Roizmanbacteria bacterium RIFCSPHIGHO2_01_FULL_39_12c</name>
    <dbReference type="NCBI Taxonomy" id="1802031"/>
    <lineage>
        <taxon>Bacteria</taxon>
        <taxon>Candidatus Roizmaniibacteriota</taxon>
    </lineage>
</organism>
<sequence>INREHEAYVVRFSNKKNNQKNTFHIPYYFANERAIFVPKEESLSLFKKYIFNIKPDIVYTAIGLSPLDIFIPTICHEFGIPAVGVWHADLNNSDSSYQLILKSLFLTYSPICKQFDLLHVFTDKLAQYYINRGINRNKILVLPNGVDTNIYKRIKQTKFKQKHAINRGILFLGRLTSDKNPKMLINSFLNLNPQDNTKLVLVGPGDLERSLREEYKDKRIIFTGLVKDEKEKVDILSSCEIFVLPSKFEGMPLALLEAMSCGLACIASDAGSNGEVLDRSGVVINHSHIKTQLPFALKLLLDYPVLTEFLAERARERMLDRYSQEVIFGNLVSNFKNVVNKFRKKNLEEKHISIDKKIINKIESLWRKTIDYVV</sequence>
<dbReference type="PANTHER" id="PTHR45947">
    <property type="entry name" value="SULFOQUINOVOSYL TRANSFERASE SQD2"/>
    <property type="match status" value="1"/>
</dbReference>
<proteinExistence type="predicted"/>
<dbReference type="Pfam" id="PF13692">
    <property type="entry name" value="Glyco_trans_1_4"/>
    <property type="match status" value="1"/>
</dbReference>